<comment type="similarity">
    <text evidence="3">Belongs to the major facilitator superfamily. TCR/Tet family.</text>
</comment>
<sequence length="406" mass="43208">MTKAPSRHAIIFVLLCVLLDMIGFGLIIPVLPQLIEQVGRVSLSEASVIGGWMFFAFSMAQFAFSPLMGNLSDRFGRRPLLLLAIAGLGMDNLLQGLAPTLGWLFVGRVIAGVCGSSWVIANAFITDVTEPEERAKYFGMMGGAFGLGFVLGPALGGVLGEFGPRVPFFVAAAISGLNFIYGWFVLPETLAPANRRSFSLARSNPLGAFKVFRSYHGVIPMCAVMFAFFFFTSVYPAIWPYWGMAKFGWSSAMVGLTLAVFGVVMAGFQGGLTGPGVKLFGERNLALVGLISALIAAAGYGFAGSLGVVVVLMIVHGPEGFIHPMLTAMMSKAVPADAQGELQGGISAIMNVAMLAGTVFFSQIFGYFMRPGGWQSPDVAFFVAGAGMALTLVMFMVIVPHEEKRL</sequence>
<keyword evidence="5 8" id="KW-0812">Transmembrane</keyword>
<evidence type="ECO:0000256" key="2">
    <source>
        <dbReference type="ARBA" id="ARBA00004141"/>
    </source>
</evidence>
<accession>A0AA37U8L0</accession>
<reference evidence="10 11" key="1">
    <citation type="journal article" date="2014" name="Int. J. Syst. Evol. Microbiol.">
        <title>Complete genome sequence of Corynebacterium casei LMG S-19264T (=DSM 44701T), isolated from a smear-ripened cheese.</title>
        <authorList>
            <consortium name="US DOE Joint Genome Institute (JGI-PGF)"/>
            <person name="Walter F."/>
            <person name="Albersmeier A."/>
            <person name="Kalinowski J."/>
            <person name="Ruckert C."/>
        </authorList>
    </citation>
    <scope>NUCLEOTIDE SEQUENCE [LARGE SCALE GENOMIC DNA]</scope>
    <source>
        <strain evidence="10 11">NBRC 111766</strain>
    </source>
</reference>
<evidence type="ECO:0000313" key="11">
    <source>
        <dbReference type="Proteomes" id="UP001157355"/>
    </source>
</evidence>
<dbReference type="InterPro" id="IPR005829">
    <property type="entry name" value="Sugar_transporter_CS"/>
</dbReference>
<dbReference type="GO" id="GO:0016020">
    <property type="term" value="C:membrane"/>
    <property type="evidence" value="ECO:0007669"/>
    <property type="project" value="UniProtKB-SubCell"/>
</dbReference>
<dbReference type="Pfam" id="PF07690">
    <property type="entry name" value="MFS_1"/>
    <property type="match status" value="1"/>
</dbReference>
<evidence type="ECO:0000313" key="10">
    <source>
        <dbReference type="EMBL" id="GLS87266.1"/>
    </source>
</evidence>
<keyword evidence="7 8" id="KW-0472">Membrane</keyword>
<comment type="subcellular location">
    <subcellularLocation>
        <location evidence="2">Membrane</location>
        <topology evidence="2">Multi-pass membrane protein</topology>
    </subcellularLocation>
</comment>
<evidence type="ECO:0000256" key="7">
    <source>
        <dbReference type="ARBA" id="ARBA00023136"/>
    </source>
</evidence>
<evidence type="ECO:0000256" key="1">
    <source>
        <dbReference type="ARBA" id="ARBA00003279"/>
    </source>
</evidence>
<dbReference type="PANTHER" id="PTHR23504">
    <property type="entry name" value="MAJOR FACILITATOR SUPERFAMILY DOMAIN-CONTAINING PROTEIN 10"/>
    <property type="match status" value="1"/>
</dbReference>
<feature type="transmembrane region" description="Helical" evidence="8">
    <location>
        <begin position="137"/>
        <end position="160"/>
    </location>
</feature>
<dbReference type="InterPro" id="IPR001958">
    <property type="entry name" value="Tet-R_TetA/multi-R_MdtG-like"/>
</dbReference>
<proteinExistence type="inferred from homology"/>
<comment type="caution">
    <text evidence="10">The sequence shown here is derived from an EMBL/GenBank/DDBJ whole genome shotgun (WGS) entry which is preliminary data.</text>
</comment>
<keyword evidence="11" id="KW-1185">Reference proteome</keyword>
<dbReference type="InterPro" id="IPR020846">
    <property type="entry name" value="MFS_dom"/>
</dbReference>
<keyword evidence="4" id="KW-0813">Transport</keyword>
<dbReference type="RefSeq" id="WP_284325434.1">
    <property type="nucleotide sequence ID" value="NZ_BSPP01000007.1"/>
</dbReference>
<feature type="transmembrane region" description="Helical" evidence="8">
    <location>
        <begin position="80"/>
        <end position="98"/>
    </location>
</feature>
<feature type="domain" description="Major facilitator superfamily (MFS) profile" evidence="9">
    <location>
        <begin position="9"/>
        <end position="403"/>
    </location>
</feature>
<feature type="transmembrane region" description="Helical" evidence="8">
    <location>
        <begin position="48"/>
        <end position="68"/>
    </location>
</feature>
<feature type="transmembrane region" description="Helical" evidence="8">
    <location>
        <begin position="285"/>
        <end position="315"/>
    </location>
</feature>
<keyword evidence="6 8" id="KW-1133">Transmembrane helix</keyword>
<organism evidence="10 11">
    <name type="scientific">Cypionkella aquatica</name>
    <dbReference type="NCBI Taxonomy" id="1756042"/>
    <lineage>
        <taxon>Bacteria</taxon>
        <taxon>Pseudomonadati</taxon>
        <taxon>Pseudomonadota</taxon>
        <taxon>Alphaproteobacteria</taxon>
        <taxon>Rhodobacterales</taxon>
        <taxon>Paracoccaceae</taxon>
        <taxon>Cypionkella</taxon>
    </lineage>
</organism>
<evidence type="ECO:0000256" key="4">
    <source>
        <dbReference type="ARBA" id="ARBA00022448"/>
    </source>
</evidence>
<evidence type="ECO:0000259" key="9">
    <source>
        <dbReference type="PROSITE" id="PS50850"/>
    </source>
</evidence>
<name>A0AA37U8L0_9RHOB</name>
<dbReference type="EMBL" id="BSPP01000007">
    <property type="protein sequence ID" value="GLS87266.1"/>
    <property type="molecule type" value="Genomic_DNA"/>
</dbReference>
<dbReference type="AlphaFoldDB" id="A0AA37U8L0"/>
<dbReference type="PANTHER" id="PTHR23504:SF15">
    <property type="entry name" value="MAJOR FACILITATOR SUPERFAMILY (MFS) PROFILE DOMAIN-CONTAINING PROTEIN"/>
    <property type="match status" value="1"/>
</dbReference>
<feature type="transmembrane region" description="Helical" evidence="8">
    <location>
        <begin position="104"/>
        <end position="125"/>
    </location>
</feature>
<feature type="transmembrane region" description="Helical" evidence="8">
    <location>
        <begin position="248"/>
        <end position="273"/>
    </location>
</feature>
<evidence type="ECO:0000256" key="6">
    <source>
        <dbReference type="ARBA" id="ARBA00022989"/>
    </source>
</evidence>
<dbReference type="SUPFAM" id="SSF103473">
    <property type="entry name" value="MFS general substrate transporter"/>
    <property type="match status" value="1"/>
</dbReference>
<feature type="transmembrane region" description="Helical" evidence="8">
    <location>
        <begin position="348"/>
        <end position="368"/>
    </location>
</feature>
<dbReference type="CDD" id="cd17388">
    <property type="entry name" value="MFS_TetA"/>
    <property type="match status" value="1"/>
</dbReference>
<dbReference type="GO" id="GO:0022857">
    <property type="term" value="F:transmembrane transporter activity"/>
    <property type="evidence" value="ECO:0007669"/>
    <property type="project" value="InterPro"/>
</dbReference>
<feature type="transmembrane region" description="Helical" evidence="8">
    <location>
        <begin position="380"/>
        <end position="399"/>
    </location>
</feature>
<feature type="transmembrane region" description="Helical" evidence="8">
    <location>
        <begin position="9"/>
        <end position="28"/>
    </location>
</feature>
<dbReference type="PROSITE" id="PS50850">
    <property type="entry name" value="MFS"/>
    <property type="match status" value="1"/>
</dbReference>
<dbReference type="Proteomes" id="UP001157355">
    <property type="component" value="Unassembled WGS sequence"/>
</dbReference>
<comment type="function">
    <text evidence="1">Resistance to tetracycline by an active tetracycline efflux. This is an energy-dependent process that decreases the accumulation of the antibiotic in whole cells. This protein functions as a metal-tetracycline/H(+) antiporter.</text>
</comment>
<gene>
    <name evidence="10" type="ORF">GCM10010873_22400</name>
</gene>
<feature type="transmembrane region" description="Helical" evidence="8">
    <location>
        <begin position="218"/>
        <end position="242"/>
    </location>
</feature>
<dbReference type="PRINTS" id="PR01035">
    <property type="entry name" value="TCRTETA"/>
</dbReference>
<dbReference type="Gene3D" id="1.20.1250.20">
    <property type="entry name" value="MFS general substrate transporter like domains"/>
    <property type="match status" value="1"/>
</dbReference>
<dbReference type="InterPro" id="IPR036259">
    <property type="entry name" value="MFS_trans_sf"/>
</dbReference>
<dbReference type="PROSITE" id="PS00216">
    <property type="entry name" value="SUGAR_TRANSPORT_1"/>
    <property type="match status" value="1"/>
</dbReference>
<evidence type="ECO:0000256" key="5">
    <source>
        <dbReference type="ARBA" id="ARBA00022692"/>
    </source>
</evidence>
<protein>
    <submittedName>
        <fullName evidence="10">Tetracycline resistance MFS efflux pump</fullName>
    </submittedName>
</protein>
<evidence type="ECO:0000256" key="3">
    <source>
        <dbReference type="ARBA" id="ARBA00007520"/>
    </source>
</evidence>
<dbReference type="InterPro" id="IPR011701">
    <property type="entry name" value="MFS"/>
</dbReference>
<feature type="transmembrane region" description="Helical" evidence="8">
    <location>
        <begin position="166"/>
        <end position="186"/>
    </location>
</feature>
<evidence type="ECO:0000256" key="8">
    <source>
        <dbReference type="SAM" id="Phobius"/>
    </source>
</evidence>